<accession>A0A1E3AR44</accession>
<evidence type="ECO:0000313" key="3">
    <source>
        <dbReference type="Proteomes" id="UP000095003"/>
    </source>
</evidence>
<gene>
    <name evidence="2" type="primary">estB_2</name>
    <name evidence="2" type="ORF">BEH84_03380</name>
</gene>
<dbReference type="RefSeq" id="WP_069157663.1">
    <property type="nucleotide sequence ID" value="NZ_DBFYTC010000211.1"/>
</dbReference>
<dbReference type="SUPFAM" id="SSF56601">
    <property type="entry name" value="beta-lactamase/transpeptidase-like"/>
    <property type="match status" value="1"/>
</dbReference>
<feature type="domain" description="Beta-lactamase-related" evidence="1">
    <location>
        <begin position="10"/>
        <end position="374"/>
    </location>
</feature>
<reference evidence="2 3" key="1">
    <citation type="submission" date="2016-07" db="EMBL/GenBank/DDBJ databases">
        <title>Characterization of isolates of Eisenbergiella tayi derived from blood cultures, using whole genome sequencing.</title>
        <authorList>
            <person name="Burdz T."/>
            <person name="Wiebe D."/>
            <person name="Huynh C."/>
            <person name="Bernard K."/>
        </authorList>
    </citation>
    <scope>NUCLEOTIDE SEQUENCE [LARGE SCALE GENOMIC DNA]</scope>
    <source>
        <strain evidence="2 3">NML 120489</strain>
    </source>
</reference>
<dbReference type="EC" id="3.1.1.-" evidence="2"/>
<dbReference type="PANTHER" id="PTHR43283:SF3">
    <property type="entry name" value="BETA-LACTAMASE FAMILY PROTEIN (AFU_ORTHOLOGUE AFUA_5G07500)"/>
    <property type="match status" value="1"/>
</dbReference>
<evidence type="ECO:0000259" key="1">
    <source>
        <dbReference type="Pfam" id="PF00144"/>
    </source>
</evidence>
<dbReference type="Gene3D" id="3.40.710.10">
    <property type="entry name" value="DD-peptidase/beta-lactamase superfamily"/>
    <property type="match status" value="1"/>
</dbReference>
<dbReference type="AlphaFoldDB" id="A0A1E3AR44"/>
<dbReference type="PATRIC" id="fig|1432052.3.peg.3752"/>
<dbReference type="PANTHER" id="PTHR43283">
    <property type="entry name" value="BETA-LACTAMASE-RELATED"/>
    <property type="match status" value="1"/>
</dbReference>
<comment type="caution">
    <text evidence="2">The sequence shown here is derived from an EMBL/GenBank/DDBJ whole genome shotgun (WGS) entry which is preliminary data.</text>
</comment>
<organism evidence="2 3">
    <name type="scientific">Eisenbergiella tayi</name>
    <dbReference type="NCBI Taxonomy" id="1432052"/>
    <lineage>
        <taxon>Bacteria</taxon>
        <taxon>Bacillati</taxon>
        <taxon>Bacillota</taxon>
        <taxon>Clostridia</taxon>
        <taxon>Lachnospirales</taxon>
        <taxon>Lachnospiraceae</taxon>
        <taxon>Eisenbergiella</taxon>
    </lineage>
</organism>
<name>A0A1E3AR44_9FIRM</name>
<dbReference type="InterPro" id="IPR001466">
    <property type="entry name" value="Beta-lactam-related"/>
</dbReference>
<dbReference type="InterPro" id="IPR050789">
    <property type="entry name" value="Diverse_Enzym_Activities"/>
</dbReference>
<dbReference type="EMBL" id="MCGI01000003">
    <property type="protein sequence ID" value="ODM10951.1"/>
    <property type="molecule type" value="Genomic_DNA"/>
</dbReference>
<dbReference type="Proteomes" id="UP000095003">
    <property type="component" value="Unassembled WGS sequence"/>
</dbReference>
<dbReference type="Pfam" id="PF00144">
    <property type="entry name" value="Beta-lactamase"/>
    <property type="match status" value="1"/>
</dbReference>
<dbReference type="InterPro" id="IPR012338">
    <property type="entry name" value="Beta-lactam/transpept-like"/>
</dbReference>
<evidence type="ECO:0000313" key="2">
    <source>
        <dbReference type="EMBL" id="ODM10951.1"/>
    </source>
</evidence>
<sequence length="393" mass="43745">MSKLTEEWSDILKEAVDRQEVGGVSLLFLKDGKEVCWLGEGYADRENKITIARDTISRLYSMTKPVTAAAAMLLAESGELELDTPVGEYLPGFKNSRVWCGDHSEPAYRPILISDLLTMTSGLTYGDDDTVTELATRKLLAEAEERLKGDNPMTTLEFAERAGEIPLLFQPGSSWKYGISADILGAVIEKAAHKTFGEFLEEKIFAPLGMKDTGFFVPEEKQRRLAKAYERMEDNSLVPYEGSFLGIRNRMDRPAAYESGGAGLVSTIEDYALFAGMLLEKGSGNGTRILKPESVEQMMTVGLTQPQQAAFERWFGQKGYDYGWLMRVLKEPSMAASPGLRGEYCWDGWLGCCFFNYPREKMTLLIMQQQKNGGDVVGKVKRALVRHMAGQPS</sequence>
<protein>
    <submittedName>
        <fullName evidence="2">Esterase EstB</fullName>
        <ecNumber evidence="2">3.1.1.-</ecNumber>
    </submittedName>
</protein>
<dbReference type="GeneID" id="93302658"/>
<proteinExistence type="predicted"/>
<keyword evidence="2" id="KW-0378">Hydrolase</keyword>
<dbReference type="GO" id="GO:0016787">
    <property type="term" value="F:hydrolase activity"/>
    <property type="evidence" value="ECO:0007669"/>
    <property type="project" value="UniProtKB-KW"/>
</dbReference>